<proteinExistence type="predicted"/>
<reference evidence="2 3" key="1">
    <citation type="submission" date="2017-07" db="EMBL/GenBank/DDBJ databases">
        <title>Genome sequence of the Sordaria macrospora wild type strain R19027.</title>
        <authorList>
            <person name="Nowrousian M."/>
            <person name="Teichert I."/>
            <person name="Kueck U."/>
        </authorList>
    </citation>
    <scope>NUCLEOTIDE SEQUENCE [LARGE SCALE GENOMIC DNA]</scope>
    <source>
        <strain evidence="2 3">R19027</strain>
        <tissue evidence="2">Mycelium</tissue>
    </source>
</reference>
<accession>A0A8S8ZZG4</accession>
<dbReference type="EMBL" id="NMPR01000024">
    <property type="protein sequence ID" value="KAA8634310.1"/>
    <property type="molecule type" value="Genomic_DNA"/>
</dbReference>
<feature type="region of interest" description="Disordered" evidence="1">
    <location>
        <begin position="173"/>
        <end position="232"/>
    </location>
</feature>
<evidence type="ECO:0000313" key="3">
    <source>
        <dbReference type="Proteomes" id="UP000433876"/>
    </source>
</evidence>
<sequence length="232" mass="26324">MEHWKLPELRPLVGYQFNVPGKSFVAVHHRTHPLVRANLASNNLVGGNPFQQSTGLTHAPAPTTTPPIAIHIDSAPSDTRHCSRAEKLNRNHLKKIQKNHKIIQSRFQSRLDAQERKNRILSARFEQLKQYQAFVTSLQDIEGKVTMAEAYGHWLEISIQNCESVVGRFGLEGPLKIGEEDEEDEEDEEEEEVVEDEGESEEDEKEGSENSEEDSDEEENAESCCANDEDDY</sequence>
<organism evidence="2 3">
    <name type="scientific">Sordaria macrospora</name>
    <dbReference type="NCBI Taxonomy" id="5147"/>
    <lineage>
        <taxon>Eukaryota</taxon>
        <taxon>Fungi</taxon>
        <taxon>Dikarya</taxon>
        <taxon>Ascomycota</taxon>
        <taxon>Pezizomycotina</taxon>
        <taxon>Sordariomycetes</taxon>
        <taxon>Sordariomycetidae</taxon>
        <taxon>Sordariales</taxon>
        <taxon>Sordariaceae</taxon>
        <taxon>Sordaria</taxon>
    </lineage>
</organism>
<dbReference type="AlphaFoldDB" id="A0A8S8ZZG4"/>
<feature type="compositionally biased region" description="Acidic residues" evidence="1">
    <location>
        <begin position="179"/>
        <end position="232"/>
    </location>
</feature>
<dbReference type="VEuPathDB" id="FungiDB:SMAC_05903"/>
<protein>
    <submittedName>
        <fullName evidence="2">Uncharacterized protein</fullName>
    </submittedName>
</protein>
<dbReference type="OMA" id="IGEDHEM"/>
<dbReference type="Proteomes" id="UP000433876">
    <property type="component" value="Unassembled WGS sequence"/>
</dbReference>
<gene>
    <name evidence="2" type="ORF">SMACR_05903</name>
</gene>
<evidence type="ECO:0000256" key="1">
    <source>
        <dbReference type="SAM" id="MobiDB-lite"/>
    </source>
</evidence>
<comment type="caution">
    <text evidence="2">The sequence shown here is derived from an EMBL/GenBank/DDBJ whole genome shotgun (WGS) entry which is preliminary data.</text>
</comment>
<name>A0A8S8ZZG4_SORMA</name>
<evidence type="ECO:0000313" key="2">
    <source>
        <dbReference type="EMBL" id="KAA8634310.1"/>
    </source>
</evidence>